<name>A0A438FWV6_VITVI</name>
<protein>
    <submittedName>
        <fullName evidence="1">Putative disease resistance RPP13-like protein 1</fullName>
    </submittedName>
</protein>
<dbReference type="Gene3D" id="3.80.10.10">
    <property type="entry name" value="Ribonuclease Inhibitor"/>
    <property type="match status" value="2"/>
</dbReference>
<dbReference type="Proteomes" id="UP000288805">
    <property type="component" value="Unassembled WGS sequence"/>
</dbReference>
<proteinExistence type="predicted"/>
<organism evidence="1 2">
    <name type="scientific">Vitis vinifera</name>
    <name type="common">Grape</name>
    <dbReference type="NCBI Taxonomy" id="29760"/>
    <lineage>
        <taxon>Eukaryota</taxon>
        <taxon>Viridiplantae</taxon>
        <taxon>Streptophyta</taxon>
        <taxon>Embryophyta</taxon>
        <taxon>Tracheophyta</taxon>
        <taxon>Spermatophyta</taxon>
        <taxon>Magnoliopsida</taxon>
        <taxon>eudicotyledons</taxon>
        <taxon>Gunneridae</taxon>
        <taxon>Pentapetalae</taxon>
        <taxon>rosids</taxon>
        <taxon>Vitales</taxon>
        <taxon>Vitaceae</taxon>
        <taxon>Viteae</taxon>
        <taxon>Vitis</taxon>
    </lineage>
</organism>
<reference evidence="1 2" key="1">
    <citation type="journal article" date="2018" name="PLoS Genet.">
        <title>Population sequencing reveals clonal diversity and ancestral inbreeding in the grapevine cultivar Chardonnay.</title>
        <authorList>
            <person name="Roach M.J."/>
            <person name="Johnson D.L."/>
            <person name="Bohlmann J."/>
            <person name="van Vuuren H.J."/>
            <person name="Jones S.J."/>
            <person name="Pretorius I.S."/>
            <person name="Schmidt S.A."/>
            <person name="Borneman A.R."/>
        </authorList>
    </citation>
    <scope>NUCLEOTIDE SEQUENCE [LARGE SCALE GENOMIC DNA]</scope>
    <source>
        <strain evidence="2">cv. Chardonnay</strain>
        <tissue evidence="1">Leaf</tissue>
    </source>
</reference>
<accession>A0A438FWV6</accession>
<evidence type="ECO:0000313" key="1">
    <source>
        <dbReference type="EMBL" id="RVW64447.1"/>
    </source>
</evidence>
<dbReference type="SUPFAM" id="SSF52058">
    <property type="entry name" value="L domain-like"/>
    <property type="match status" value="1"/>
</dbReference>
<dbReference type="InterPro" id="IPR032675">
    <property type="entry name" value="LRR_dom_sf"/>
</dbReference>
<dbReference type="PANTHER" id="PTHR47186:SF42">
    <property type="entry name" value="DISEASE RESISTANCE RPP13-LIKE PROTEIN 1"/>
    <property type="match status" value="1"/>
</dbReference>
<dbReference type="AlphaFoldDB" id="A0A438FWV6"/>
<gene>
    <name evidence="1" type="primary">RPPL1_32</name>
    <name evidence="1" type="ORF">CK203_061731</name>
</gene>
<comment type="caution">
    <text evidence="1">The sequence shown here is derived from an EMBL/GenBank/DDBJ whole genome shotgun (WGS) entry which is preliminary data.</text>
</comment>
<evidence type="ECO:0000313" key="2">
    <source>
        <dbReference type="Proteomes" id="UP000288805"/>
    </source>
</evidence>
<dbReference type="PANTHER" id="PTHR47186">
    <property type="entry name" value="LEUCINE-RICH REPEAT-CONTAINING PROTEIN 57"/>
    <property type="match status" value="1"/>
</dbReference>
<dbReference type="EMBL" id="QGNW01000720">
    <property type="protein sequence ID" value="RVW64447.1"/>
    <property type="molecule type" value="Genomic_DNA"/>
</dbReference>
<sequence length="472" mass="53659">MSLKKMPPHLGLHNVVDAQDAMDADLKGKHNIKDLTMEWGNDFYDTRNDKNEMQLYLKGCRNCTLLPSLGQLSWIKNLCIEGMSGIKNIDVEFYGQNVESFQSLESLTFSDMLEWEEWRSPSFIDEERLFPRLHELKMTECPKLTAPLPKVLFLQDLKLKACNEVVLGRIGVDFNSLAALEIGDYEEVRWLRLEKLGGLKRLKVCRCDGLVSLEEPTLPCNLEYLEIRECTNLEKLPNELQSLRSATELVIGNCPKLMNILEKGWPPMLRKLEVFNCEGIKALPGYYAQLQSRAVEYPGMFISDLISKWWMSESRGISGRGLGLGFAPNLRYVAIVNCENLKTPLSGWGLNWLSSLKVLIIAPGGYQNVISFSHDDDDCHLRFPTFLTRLNIGNFQNLESWPPCLSDPRLPSTSLYLGLSKAPAVFAKGRATRNTRTASDQGLFYHRKEVLKGQRRRLAPHCPHPVIKIGRN</sequence>